<dbReference type="Proteomes" id="UP000823775">
    <property type="component" value="Unassembled WGS sequence"/>
</dbReference>
<evidence type="ECO:0000256" key="1">
    <source>
        <dbReference type="SAM" id="MobiDB-lite"/>
    </source>
</evidence>
<evidence type="ECO:0000313" key="3">
    <source>
        <dbReference type="Proteomes" id="UP000823775"/>
    </source>
</evidence>
<name>A0ABS8TI13_DATST</name>
<protein>
    <submittedName>
        <fullName evidence="2">Uncharacterized protein</fullName>
    </submittedName>
</protein>
<feature type="compositionally biased region" description="Low complexity" evidence="1">
    <location>
        <begin position="1"/>
        <end position="28"/>
    </location>
</feature>
<feature type="compositionally biased region" description="Low complexity" evidence="1">
    <location>
        <begin position="35"/>
        <end position="56"/>
    </location>
</feature>
<dbReference type="EMBL" id="JACEIK010001584">
    <property type="protein sequence ID" value="MCD7470580.1"/>
    <property type="molecule type" value="Genomic_DNA"/>
</dbReference>
<comment type="caution">
    <text evidence="2">The sequence shown here is derived from an EMBL/GenBank/DDBJ whole genome shotgun (WGS) entry which is preliminary data.</text>
</comment>
<accession>A0ABS8TI13</accession>
<keyword evidence="3" id="KW-1185">Reference proteome</keyword>
<feature type="compositionally biased region" description="Pro residues" evidence="1">
    <location>
        <begin position="88"/>
        <end position="101"/>
    </location>
</feature>
<evidence type="ECO:0000313" key="2">
    <source>
        <dbReference type="EMBL" id="MCD7470580.1"/>
    </source>
</evidence>
<proteinExistence type="predicted"/>
<feature type="region of interest" description="Disordered" evidence="1">
    <location>
        <begin position="1"/>
        <end position="137"/>
    </location>
</feature>
<organism evidence="2 3">
    <name type="scientific">Datura stramonium</name>
    <name type="common">Jimsonweed</name>
    <name type="synonym">Common thornapple</name>
    <dbReference type="NCBI Taxonomy" id="4076"/>
    <lineage>
        <taxon>Eukaryota</taxon>
        <taxon>Viridiplantae</taxon>
        <taxon>Streptophyta</taxon>
        <taxon>Embryophyta</taxon>
        <taxon>Tracheophyta</taxon>
        <taxon>Spermatophyta</taxon>
        <taxon>Magnoliopsida</taxon>
        <taxon>eudicotyledons</taxon>
        <taxon>Gunneridae</taxon>
        <taxon>Pentapetalae</taxon>
        <taxon>asterids</taxon>
        <taxon>lamiids</taxon>
        <taxon>Solanales</taxon>
        <taxon>Solanaceae</taxon>
        <taxon>Solanoideae</taxon>
        <taxon>Datureae</taxon>
        <taxon>Datura</taxon>
    </lineage>
</organism>
<feature type="compositionally biased region" description="Pro residues" evidence="1">
    <location>
        <begin position="57"/>
        <end position="68"/>
    </location>
</feature>
<gene>
    <name evidence="2" type="ORF">HAX54_010549</name>
</gene>
<feature type="compositionally biased region" description="Pro residues" evidence="1">
    <location>
        <begin position="120"/>
        <end position="130"/>
    </location>
</feature>
<sequence length="137" mass="14251">MSAVVSPLPSFAPFAAPPVRLESTSQLSSPPPVSQPNVTAPPVSSSSNLTPNLLLPASPPLPQSPPPSNVLHRLLQWLSHPQSISPPTNDPPPTSSPPPLPRLHLARLLVYTSPQSSLRLPPPQSSPPPASSSSTSI</sequence>
<reference evidence="2 3" key="1">
    <citation type="journal article" date="2021" name="BMC Genomics">
        <title>Datura genome reveals duplications of psychoactive alkaloid biosynthetic genes and high mutation rate following tissue culture.</title>
        <authorList>
            <person name="Rajewski A."/>
            <person name="Carter-House D."/>
            <person name="Stajich J."/>
            <person name="Litt A."/>
        </authorList>
    </citation>
    <scope>NUCLEOTIDE SEQUENCE [LARGE SCALE GENOMIC DNA]</scope>
    <source>
        <strain evidence="2">AR-01</strain>
    </source>
</reference>